<evidence type="ECO:0000313" key="4">
    <source>
        <dbReference type="EMBL" id="CEK95999.1"/>
    </source>
</evidence>
<dbReference type="PANTHER" id="PTHR33332">
    <property type="entry name" value="REVERSE TRANSCRIPTASE DOMAIN-CONTAINING PROTEIN"/>
    <property type="match status" value="1"/>
</dbReference>
<dbReference type="AlphaFoldDB" id="A0A0B7BSX0"/>
<dbReference type="Pfam" id="PF00078">
    <property type="entry name" value="RVT_1"/>
    <property type="match status" value="1"/>
</dbReference>
<protein>
    <recommendedName>
        <fullName evidence="2">Reverse transcriptase domain-containing protein</fullName>
    </recommendedName>
</protein>
<feature type="non-terminal residue" evidence="3">
    <location>
        <position position="100"/>
    </location>
</feature>
<feature type="compositionally biased region" description="Basic and acidic residues" evidence="1">
    <location>
        <begin position="91"/>
        <end position="100"/>
    </location>
</feature>
<reference evidence="3" key="1">
    <citation type="submission" date="2014-12" db="EMBL/GenBank/DDBJ databases">
        <title>Insight into the proteome of Arion vulgaris.</title>
        <authorList>
            <person name="Aradska J."/>
            <person name="Bulat T."/>
            <person name="Smidak R."/>
            <person name="Sarate P."/>
            <person name="Gangsoo J."/>
            <person name="Sialana F."/>
            <person name="Bilban M."/>
            <person name="Lubec G."/>
        </authorList>
    </citation>
    <scope>NUCLEOTIDE SEQUENCE</scope>
    <source>
        <tissue evidence="3">Skin</tissue>
    </source>
</reference>
<feature type="region of interest" description="Disordered" evidence="1">
    <location>
        <begin position="80"/>
        <end position="100"/>
    </location>
</feature>
<dbReference type="InterPro" id="IPR000477">
    <property type="entry name" value="RT_dom"/>
</dbReference>
<gene>
    <name evidence="3" type="primary">ORF209850</name>
    <name evidence="4" type="synonym">ORF209892</name>
</gene>
<accession>A0A0B7BSX0</accession>
<proteinExistence type="predicted"/>
<sequence length="100" mass="11346">MVWHDGLMLKVLQTGVSHNMFSWIRNLLSQRTARVKINNHLSKTQKMKEGVPQGSVIAPTLFLIYINDITKGCHQRVSNSRHAGDFAVRTAPEHTQKTSH</sequence>
<dbReference type="EMBL" id="HACG01049122">
    <property type="protein sequence ID" value="CEK95987.1"/>
    <property type="molecule type" value="Transcribed_RNA"/>
</dbReference>
<evidence type="ECO:0000256" key="1">
    <source>
        <dbReference type="SAM" id="MobiDB-lite"/>
    </source>
</evidence>
<evidence type="ECO:0000313" key="3">
    <source>
        <dbReference type="EMBL" id="CEK95987.1"/>
    </source>
</evidence>
<dbReference type="EMBL" id="HACG01049134">
    <property type="protein sequence ID" value="CEK95999.1"/>
    <property type="molecule type" value="Transcribed_RNA"/>
</dbReference>
<evidence type="ECO:0000259" key="2">
    <source>
        <dbReference type="PROSITE" id="PS50878"/>
    </source>
</evidence>
<organism evidence="3">
    <name type="scientific">Arion vulgaris</name>
    <dbReference type="NCBI Taxonomy" id="1028688"/>
    <lineage>
        <taxon>Eukaryota</taxon>
        <taxon>Metazoa</taxon>
        <taxon>Spiralia</taxon>
        <taxon>Lophotrochozoa</taxon>
        <taxon>Mollusca</taxon>
        <taxon>Gastropoda</taxon>
        <taxon>Heterobranchia</taxon>
        <taxon>Euthyneura</taxon>
        <taxon>Panpulmonata</taxon>
        <taxon>Eupulmonata</taxon>
        <taxon>Stylommatophora</taxon>
        <taxon>Helicina</taxon>
        <taxon>Arionoidea</taxon>
        <taxon>Arionidae</taxon>
        <taxon>Arion</taxon>
    </lineage>
</organism>
<name>A0A0B7BSX0_9EUPU</name>
<feature type="domain" description="Reverse transcriptase" evidence="2">
    <location>
        <begin position="1"/>
        <end position="100"/>
    </location>
</feature>
<dbReference type="PROSITE" id="PS50878">
    <property type="entry name" value="RT_POL"/>
    <property type="match status" value="1"/>
</dbReference>